<evidence type="ECO:0000313" key="4">
    <source>
        <dbReference type="EMBL" id="RGR52492.1"/>
    </source>
</evidence>
<proteinExistence type="predicted"/>
<feature type="domain" description="Cas10/Cmr2 second palm" evidence="3">
    <location>
        <begin position="220"/>
        <end position="377"/>
    </location>
</feature>
<keyword evidence="2" id="KW-0051">Antiviral defense</keyword>
<dbReference type="InterPro" id="IPR043128">
    <property type="entry name" value="Rev_trsase/Diguanyl_cyclase"/>
</dbReference>
<evidence type="ECO:0000259" key="3">
    <source>
        <dbReference type="Pfam" id="PF22335"/>
    </source>
</evidence>
<dbReference type="Proteomes" id="UP000266066">
    <property type="component" value="Unassembled WGS sequence"/>
</dbReference>
<gene>
    <name evidence="4" type="ORF">DWY38_14135</name>
</gene>
<reference evidence="4 5" key="1">
    <citation type="submission" date="2018-08" db="EMBL/GenBank/DDBJ databases">
        <title>A genome reference for cultivated species of the human gut microbiota.</title>
        <authorList>
            <person name="Zou Y."/>
            <person name="Xue W."/>
            <person name="Luo G."/>
        </authorList>
    </citation>
    <scope>NUCLEOTIDE SEQUENCE [LARGE SCALE GENOMIC DNA]</scope>
    <source>
        <strain evidence="4 5">AF25-15</strain>
    </source>
</reference>
<protein>
    <recommendedName>
        <fullName evidence="3">Cas10/Cmr2 second palm domain-containing protein</fullName>
    </recommendedName>
</protein>
<dbReference type="GO" id="GO:0051607">
    <property type="term" value="P:defense response to virus"/>
    <property type="evidence" value="ECO:0007669"/>
    <property type="project" value="UniProtKB-KW"/>
</dbReference>
<dbReference type="EMBL" id="QRUJ01000021">
    <property type="protein sequence ID" value="RGR52492.1"/>
    <property type="molecule type" value="Genomic_DNA"/>
</dbReference>
<evidence type="ECO:0000313" key="5">
    <source>
        <dbReference type="Proteomes" id="UP000266066"/>
    </source>
</evidence>
<organism evidence="4 5">
    <name type="scientific">Agathobacter rectalis</name>
    <dbReference type="NCBI Taxonomy" id="39491"/>
    <lineage>
        <taxon>Bacteria</taxon>
        <taxon>Bacillati</taxon>
        <taxon>Bacillota</taxon>
        <taxon>Clostridia</taxon>
        <taxon>Lachnospirales</taxon>
        <taxon>Lachnospiraceae</taxon>
        <taxon>Agathobacter</taxon>
    </lineage>
</organism>
<dbReference type="Pfam" id="PF22335">
    <property type="entry name" value="Cas10-Cmr2_palm2"/>
    <property type="match status" value="1"/>
</dbReference>
<dbReference type="AlphaFoldDB" id="A0A395UX33"/>
<dbReference type="InterPro" id="IPR054767">
    <property type="entry name" value="Cas10-Cmr2_palm2"/>
</dbReference>
<accession>A0A395UX33</accession>
<keyword evidence="1" id="KW-0547">Nucleotide-binding</keyword>
<dbReference type="RefSeq" id="WP_118392548.1">
    <property type="nucleotide sequence ID" value="NZ_QRUJ01000021.1"/>
</dbReference>
<name>A0A395UX33_9FIRM</name>
<dbReference type="Gene3D" id="3.30.70.270">
    <property type="match status" value="1"/>
</dbReference>
<comment type="caution">
    <text evidence="4">The sequence shown here is derived from an EMBL/GenBank/DDBJ whole genome shotgun (WGS) entry which is preliminary data.</text>
</comment>
<dbReference type="GO" id="GO:0000166">
    <property type="term" value="F:nucleotide binding"/>
    <property type="evidence" value="ECO:0007669"/>
    <property type="project" value="UniProtKB-KW"/>
</dbReference>
<evidence type="ECO:0000256" key="1">
    <source>
        <dbReference type="ARBA" id="ARBA00022741"/>
    </source>
</evidence>
<evidence type="ECO:0000256" key="2">
    <source>
        <dbReference type="ARBA" id="ARBA00023118"/>
    </source>
</evidence>
<sequence length="530" mass="60906">MEKEYLAMYDVRGIQNYIFRSNDLQEIIGASNLVENIIIDGLESIITGQSDWNREEFLTDWKNDNGTEFIDDNSVKMQVLFIGGGNGYVLFRTKNICSKVNRLLAKYILEHTYSLTLAVAICEKSESYEEDYKTIQKKMRKIKAKMPETKPVGIMPFIAADKVTGYPVSVHNNRKFSKYADGSIEYLCTESWLKREHFPHDENSEKILDNLVIGKGDNSKLALIHIDGNNMGQRLMNIMGMKENKSYKNAIATMRTISKNIDYAFGKAYKACELYVGRMTESVKPGYKGKLIRGIIRAGDDITFICNVKVAFGCVKAFIYEVSKHVLYENKAYTRQENIKEYGFSACAGIAYFNSHFPFRDAYEIAESCCKSAKNRAKSLRCREGGKADGNLGNFVDFQICMNVNAGNLNEYRGKQYQIINSNQLMIFRPYFIPCHNVQELGDLNERNKEYDILNLEKNLAYFNNKNFFTRSQNKKLRNAFSYGASETEKYIAFLKSRQKMFPDTDMKTWYDALEIMDYAVVKEGKLICV</sequence>